<dbReference type="AlphaFoldDB" id="A0AA37MWX4"/>
<dbReference type="InterPro" id="IPR036249">
    <property type="entry name" value="Thioredoxin-like_sf"/>
</dbReference>
<dbReference type="EMBL" id="BQKV01000007">
    <property type="protein sequence ID" value="GJN63497.1"/>
    <property type="molecule type" value="Genomic_DNA"/>
</dbReference>
<evidence type="ECO:0000313" key="3">
    <source>
        <dbReference type="Proteomes" id="UP001055185"/>
    </source>
</evidence>
<proteinExistence type="predicted"/>
<dbReference type="RefSeq" id="WP_238315522.1">
    <property type="nucleotide sequence ID" value="NZ_BQKV01000007.1"/>
</dbReference>
<feature type="compositionally biased region" description="Basic and acidic residues" evidence="1">
    <location>
        <begin position="188"/>
        <end position="197"/>
    </location>
</feature>
<reference evidence="2" key="1">
    <citation type="journal article" date="2022" name="Int. J. Syst. Evol. Microbiol.">
        <title>Genome-based, phenotypic and chemotaxonomic classification of Faecalibacterium strains: proposal of three novel species Faecalibacterium duncaniae sp. nov., Faecalibacterium hattorii sp. nov. and Faecalibacterium gallinarum sp. nov. .</title>
        <authorList>
            <person name="Sakamoto M."/>
            <person name="Sakurai N."/>
            <person name="Tanno H."/>
            <person name="Iino T."/>
            <person name="Ohkuma M."/>
            <person name="Endo A."/>
        </authorList>
    </citation>
    <scope>NUCLEOTIDE SEQUENCE</scope>
    <source>
        <strain evidence="2">JCM 17207</strain>
    </source>
</reference>
<sequence length="225" mass="24759">MRSEHLIGTSIPRFTYDTPLAPGNDFYALCQGSELLAMIFLPAFGHPIAREYIARYLKSLGQLKGVRLACVVRSSSQEVASVLEGRDFPFPLICDGQGVLYNFMGVEQAGILQSWSFAAQRIFKNARAQGFSYDKNAPQMLPLTLVIGPEGKILFAHYGRSLTDLPEDCGTIRSICEEVRRVSQAAGKKSDPARSDETLTLPDLAQALGRSPEEEESDAMSSLFF</sequence>
<evidence type="ECO:0000313" key="2">
    <source>
        <dbReference type="EMBL" id="GJN63497.1"/>
    </source>
</evidence>
<dbReference type="Pfam" id="PF13911">
    <property type="entry name" value="AhpC-TSA_2"/>
    <property type="match status" value="1"/>
</dbReference>
<dbReference type="Gene3D" id="3.40.30.10">
    <property type="entry name" value="Glutaredoxin"/>
    <property type="match status" value="1"/>
</dbReference>
<comment type="caution">
    <text evidence="2">The sequence shown here is derived from an EMBL/GenBank/DDBJ whole genome shotgun (WGS) entry which is preliminary data.</text>
</comment>
<gene>
    <name evidence="2" type="ORF">JCM17207_01220</name>
</gene>
<evidence type="ECO:0000256" key="1">
    <source>
        <dbReference type="SAM" id="MobiDB-lite"/>
    </source>
</evidence>
<dbReference type="SUPFAM" id="SSF52833">
    <property type="entry name" value="Thioredoxin-like"/>
    <property type="match status" value="1"/>
</dbReference>
<protein>
    <recommendedName>
        <fullName evidence="4">Redoxin domain-containing protein</fullName>
    </recommendedName>
</protein>
<keyword evidence="3" id="KW-1185">Reference proteome</keyword>
<evidence type="ECO:0008006" key="4">
    <source>
        <dbReference type="Google" id="ProtNLM"/>
    </source>
</evidence>
<feature type="region of interest" description="Disordered" evidence="1">
    <location>
        <begin position="186"/>
        <end position="225"/>
    </location>
</feature>
<name>A0AA37MWX4_9FIRM</name>
<dbReference type="Proteomes" id="UP001055185">
    <property type="component" value="Unassembled WGS sequence"/>
</dbReference>
<dbReference type="InterPro" id="IPR032801">
    <property type="entry name" value="PXL2A/B/C"/>
</dbReference>
<organism evidence="2 3">
    <name type="scientific">Faecalibacterium gallinarum</name>
    <dbReference type="NCBI Taxonomy" id="2903556"/>
    <lineage>
        <taxon>Bacteria</taxon>
        <taxon>Bacillati</taxon>
        <taxon>Bacillota</taxon>
        <taxon>Clostridia</taxon>
        <taxon>Eubacteriales</taxon>
        <taxon>Oscillospiraceae</taxon>
        <taxon>Faecalibacterium</taxon>
    </lineage>
</organism>
<accession>A0AA37MWX4</accession>